<dbReference type="InterPro" id="IPR007557">
    <property type="entry name" value="PSP1_C"/>
</dbReference>
<organism evidence="2 3">
    <name type="scientific">Candidatus Faecenecus gallistercoris</name>
    <dbReference type="NCBI Taxonomy" id="2840793"/>
    <lineage>
        <taxon>Bacteria</taxon>
        <taxon>Bacillati</taxon>
        <taxon>Bacillota</taxon>
        <taxon>Bacillota incertae sedis</taxon>
        <taxon>Candidatus Faecenecus</taxon>
    </lineage>
</organism>
<feature type="non-terminal residue" evidence="2">
    <location>
        <position position="1"/>
    </location>
</feature>
<gene>
    <name evidence="2" type="ORF">IAC85_02730</name>
</gene>
<dbReference type="GO" id="GO:0005737">
    <property type="term" value="C:cytoplasm"/>
    <property type="evidence" value="ECO:0007669"/>
    <property type="project" value="TreeGrafter"/>
</dbReference>
<dbReference type="Pfam" id="PF04468">
    <property type="entry name" value="PSP1"/>
    <property type="match status" value="1"/>
</dbReference>
<accession>A0A9D0YYY6</accession>
<dbReference type="AlphaFoldDB" id="A0A9D0YYY6"/>
<reference evidence="2" key="2">
    <citation type="journal article" date="2021" name="PeerJ">
        <title>Extensive microbial diversity within the chicken gut microbiome revealed by metagenomics and culture.</title>
        <authorList>
            <person name="Gilroy R."/>
            <person name="Ravi A."/>
            <person name="Getino M."/>
            <person name="Pursley I."/>
            <person name="Horton D.L."/>
            <person name="Alikhan N.F."/>
            <person name="Baker D."/>
            <person name="Gharbi K."/>
            <person name="Hall N."/>
            <person name="Watson M."/>
            <person name="Adriaenssens E.M."/>
            <person name="Foster-Nyarko E."/>
            <person name="Jarju S."/>
            <person name="Secka A."/>
            <person name="Antonio M."/>
            <person name="Oren A."/>
            <person name="Chaudhuri R.R."/>
            <person name="La Ragione R."/>
            <person name="Hildebrand F."/>
            <person name="Pallen M.J."/>
        </authorList>
    </citation>
    <scope>NUCLEOTIDE SEQUENCE</scope>
    <source>
        <strain evidence="2">CHK165-10780</strain>
    </source>
</reference>
<dbReference type="Proteomes" id="UP000886725">
    <property type="component" value="Unassembled WGS sequence"/>
</dbReference>
<name>A0A9D0YYY6_9FIRM</name>
<dbReference type="EMBL" id="DVFU01000054">
    <property type="protein sequence ID" value="HIQ64634.1"/>
    <property type="molecule type" value="Genomic_DNA"/>
</dbReference>
<evidence type="ECO:0000313" key="3">
    <source>
        <dbReference type="Proteomes" id="UP000886725"/>
    </source>
</evidence>
<comment type="caution">
    <text evidence="2">The sequence shown here is derived from an EMBL/GenBank/DDBJ whole genome shotgun (WGS) entry which is preliminary data.</text>
</comment>
<dbReference type="PANTHER" id="PTHR43830">
    <property type="entry name" value="PROTEIN PSP1"/>
    <property type="match status" value="1"/>
</dbReference>
<evidence type="ECO:0000313" key="2">
    <source>
        <dbReference type="EMBL" id="HIQ64634.1"/>
    </source>
</evidence>
<protein>
    <recommendedName>
        <fullName evidence="1">PSP1 C-terminal domain-containing protein</fullName>
    </recommendedName>
</protein>
<reference evidence="2" key="1">
    <citation type="submission" date="2020-10" db="EMBL/GenBank/DDBJ databases">
        <authorList>
            <person name="Gilroy R."/>
        </authorList>
    </citation>
    <scope>NUCLEOTIDE SEQUENCE</scope>
    <source>
        <strain evidence="2">CHK165-10780</strain>
    </source>
</reference>
<proteinExistence type="predicted"/>
<dbReference type="PANTHER" id="PTHR43830:SF3">
    <property type="entry name" value="PROTEIN PSP1"/>
    <property type="match status" value="1"/>
</dbReference>
<sequence>EQEALKVAKKQVEQLHLPMRMIDANFLFDRKQLLFHFVADDRVDFRELAKKLAQIYKTRIELRQIGVRDKAKKIGGLGPCGRFLCCNSFLTEFDSVSINMAKNQYISLNPTKINGVCGRLLCCLKYEDQIYTDLKKELPPMGKTMETPEGKGKIVSVNVFKKEAEVELPNHTTVIVDLTEGKNGTNS</sequence>
<dbReference type="InterPro" id="IPR047767">
    <property type="entry name" value="PSP1-like"/>
</dbReference>
<feature type="domain" description="PSP1 C-terminal" evidence="1">
    <location>
        <begin position="1"/>
        <end position="65"/>
    </location>
</feature>
<dbReference type="NCBIfam" id="NF041131">
    <property type="entry name" value="RicT_YaaT_fam"/>
    <property type="match status" value="1"/>
</dbReference>
<evidence type="ECO:0000259" key="1">
    <source>
        <dbReference type="PROSITE" id="PS51411"/>
    </source>
</evidence>
<dbReference type="PROSITE" id="PS51411">
    <property type="entry name" value="PSP1_C"/>
    <property type="match status" value="1"/>
</dbReference>